<dbReference type="VEuPathDB" id="PlasmoDB:PVW1_050036700"/>
<feature type="region of interest" description="Disordered" evidence="1">
    <location>
        <begin position="1"/>
        <end position="148"/>
    </location>
</feature>
<evidence type="ECO:0000313" key="3">
    <source>
        <dbReference type="Proteomes" id="UP000220605"/>
    </source>
</evidence>
<feature type="region of interest" description="Disordered" evidence="1">
    <location>
        <begin position="166"/>
        <end position="343"/>
    </location>
</feature>
<protein>
    <submittedName>
        <fullName evidence="2">Uncharacterized protein</fullName>
    </submittedName>
</protein>
<dbReference type="VEuPathDB" id="PlasmoDB:PVPAM_050039200"/>
<feature type="compositionally biased region" description="Polar residues" evidence="1">
    <location>
        <begin position="239"/>
        <end position="252"/>
    </location>
</feature>
<feature type="compositionally biased region" description="Basic and acidic residues" evidence="1">
    <location>
        <begin position="116"/>
        <end position="145"/>
    </location>
</feature>
<feature type="compositionally biased region" description="Polar residues" evidence="1">
    <location>
        <begin position="290"/>
        <end position="302"/>
    </location>
</feature>
<gene>
    <name evidence="2" type="ORF">PVP01_0531500</name>
</gene>
<feature type="compositionally biased region" description="Basic residues" evidence="1">
    <location>
        <begin position="318"/>
        <end position="327"/>
    </location>
</feature>
<feature type="compositionally biased region" description="Low complexity" evidence="1">
    <location>
        <begin position="23"/>
        <end position="34"/>
    </location>
</feature>
<dbReference type="EMBL" id="LT635616">
    <property type="protein sequence ID" value="VUZ94207.1"/>
    <property type="molecule type" value="Genomic_DNA"/>
</dbReference>
<dbReference type="VEuPathDB" id="PlasmoDB:PVX_090190"/>
<evidence type="ECO:0000256" key="1">
    <source>
        <dbReference type="SAM" id="MobiDB-lite"/>
    </source>
</evidence>
<dbReference type="VEuPathDB" id="PlasmoDB:PVP01_0531500"/>
<feature type="compositionally biased region" description="Low complexity" evidence="1">
    <location>
        <begin position="271"/>
        <end position="284"/>
    </location>
</feature>
<reference evidence="3" key="1">
    <citation type="submission" date="2016-07" db="EMBL/GenBank/DDBJ databases">
        <authorList>
            <consortium name="Pathogen Informatics"/>
        </authorList>
    </citation>
    <scope>NUCLEOTIDE SEQUENCE [LARGE SCALE GENOMIC DNA]</scope>
</reference>
<dbReference type="OrthoDB" id="372940at2759"/>
<sequence length="422" mass="45431">MNKLAVEKPTTGMKKSENKKKCVSSVSNPPCSNNIEEGGSEVKMSSKNDSKKKNASTERQSSAKKGNDTKSGGKKSSGGTGSAEAKDKCSLTVSAQVVESAAVPAEGEAEMATQAEAKKDAKGSAKGNRKDAKGSAKENAKDAKGNPKVVKTIAKVVKTIAKDVKTIAKDAKGTAKNAKLNSKDTTLSAKDAKPNAKDAKPNAKDAKPNAKDAKLNAKDTKLNAKDTKLNVKDRGAPKPSTSHNAKQKSSGSPPGKNAPVKLSPPKKSNSKEVASAESTSVAAARHSAHAQMNQKETEQINLNRDKKKVSEMGEKRTNKGGRVKSCKARNEEHQSKKQKSNTIKKKKKLSCSVINEIQVRNNIYICKFKNKLNKIRKYFFPIYKYGEASIARNKAVLLKIHMHTCLYCQNGVLCNFVENYTL</sequence>
<organism evidence="2 3">
    <name type="scientific">Plasmodium vivax</name>
    <name type="common">malaria parasite P. vivax</name>
    <dbReference type="NCBI Taxonomy" id="5855"/>
    <lineage>
        <taxon>Eukaryota</taxon>
        <taxon>Sar</taxon>
        <taxon>Alveolata</taxon>
        <taxon>Apicomplexa</taxon>
        <taxon>Aconoidasida</taxon>
        <taxon>Haemosporida</taxon>
        <taxon>Plasmodiidae</taxon>
        <taxon>Plasmodium</taxon>
        <taxon>Plasmodium (Plasmodium)</taxon>
    </lineage>
</organism>
<feature type="compositionally biased region" description="Basic and acidic residues" evidence="1">
    <location>
        <begin position="190"/>
        <end position="236"/>
    </location>
</feature>
<name>A0A564ZRG4_PLAVI</name>
<proteinExistence type="predicted"/>
<dbReference type="AlphaFoldDB" id="A0A564ZRG4"/>
<feature type="compositionally biased region" description="Basic and acidic residues" evidence="1">
    <location>
        <begin position="308"/>
        <end position="317"/>
    </location>
</feature>
<dbReference type="Proteomes" id="UP000220605">
    <property type="component" value="Chromosome 5"/>
</dbReference>
<feature type="compositionally biased region" description="Polar residues" evidence="1">
    <location>
        <begin position="179"/>
        <end position="188"/>
    </location>
</feature>
<accession>A0A564ZRG4</accession>
<evidence type="ECO:0000313" key="2">
    <source>
        <dbReference type="EMBL" id="VUZ94207.1"/>
    </source>
</evidence>
<feature type="compositionally biased region" description="Basic and acidic residues" evidence="1">
    <location>
        <begin position="44"/>
        <end position="56"/>
    </location>
</feature>